<evidence type="ECO:0000256" key="5">
    <source>
        <dbReference type="ARBA" id="ARBA00022839"/>
    </source>
</evidence>
<evidence type="ECO:0000256" key="1">
    <source>
        <dbReference type="ARBA" id="ARBA00009998"/>
    </source>
</evidence>
<evidence type="ECO:0000313" key="7">
    <source>
        <dbReference type="EMBL" id="WEG35568.1"/>
    </source>
</evidence>
<dbReference type="PIRSF" id="PIRSF006488">
    <property type="entry name" value="Exonuc_VII_S"/>
    <property type="match status" value="1"/>
</dbReference>
<accession>A0ABY8C8B7</accession>
<evidence type="ECO:0000256" key="3">
    <source>
        <dbReference type="ARBA" id="ARBA00022722"/>
    </source>
</evidence>
<comment type="subunit">
    <text evidence="6">Heterooligomer composed of large and small subunits.</text>
</comment>
<sequence>MATETTDKELTFEQALKQLETVVSKLEAKETTLDEAVSLFKQGTELSAVCEKKLTEAAGKIKQLVGNEESDFNVGDDNDFTK</sequence>
<dbReference type="EMBL" id="CP118868">
    <property type="protein sequence ID" value="WEG35568.1"/>
    <property type="molecule type" value="Genomic_DNA"/>
</dbReference>
<comment type="similarity">
    <text evidence="1 6">Belongs to the XseB family.</text>
</comment>
<keyword evidence="3 6" id="KW-0540">Nuclease</keyword>
<protein>
    <recommendedName>
        <fullName evidence="6">Exodeoxyribonuclease 7 small subunit</fullName>
        <ecNumber evidence="6">3.1.11.6</ecNumber>
    </recommendedName>
    <alternativeName>
        <fullName evidence="6">Exodeoxyribonuclease VII small subunit</fullName>
        <shortName evidence="6">Exonuclease VII small subunit</shortName>
    </alternativeName>
</protein>
<evidence type="ECO:0000256" key="4">
    <source>
        <dbReference type="ARBA" id="ARBA00022801"/>
    </source>
</evidence>
<evidence type="ECO:0000313" key="8">
    <source>
        <dbReference type="Proteomes" id="UP001220478"/>
    </source>
</evidence>
<dbReference type="SUPFAM" id="SSF116842">
    <property type="entry name" value="XseB-like"/>
    <property type="match status" value="1"/>
</dbReference>
<proteinExistence type="inferred from homology"/>
<dbReference type="Proteomes" id="UP001220478">
    <property type="component" value="Chromosome"/>
</dbReference>
<keyword evidence="2 6" id="KW-0963">Cytoplasm</keyword>
<evidence type="ECO:0000256" key="2">
    <source>
        <dbReference type="ARBA" id="ARBA00022490"/>
    </source>
</evidence>
<dbReference type="InterPro" id="IPR003761">
    <property type="entry name" value="Exonuc_VII_S"/>
</dbReference>
<comment type="subcellular location">
    <subcellularLocation>
        <location evidence="6">Cytoplasm</location>
    </subcellularLocation>
</comment>
<dbReference type="Pfam" id="PF02609">
    <property type="entry name" value="Exonuc_VII_S"/>
    <property type="match status" value="1"/>
</dbReference>
<comment type="function">
    <text evidence="6">Bidirectionally degrades single-stranded DNA into large acid-insoluble oligonucleotides, which are then degraded further into small acid-soluble oligonucleotides.</text>
</comment>
<evidence type="ECO:0000256" key="6">
    <source>
        <dbReference type="HAMAP-Rule" id="MF_00337"/>
    </source>
</evidence>
<comment type="catalytic activity">
    <reaction evidence="6">
        <text>Exonucleolytic cleavage in either 5'- to 3'- or 3'- to 5'-direction to yield nucleoside 5'-phosphates.</text>
        <dbReference type="EC" id="3.1.11.6"/>
    </reaction>
</comment>
<dbReference type="HAMAP" id="MF_00337">
    <property type="entry name" value="Exonuc_7_S"/>
    <property type="match status" value="1"/>
</dbReference>
<dbReference type="Gene3D" id="1.10.287.1040">
    <property type="entry name" value="Exonuclease VII, small subunit"/>
    <property type="match status" value="1"/>
</dbReference>
<dbReference type="InterPro" id="IPR037004">
    <property type="entry name" value="Exonuc_VII_ssu_sf"/>
</dbReference>
<organism evidence="7 8">
    <name type="scientific">Amygdalobacter indicium</name>
    <dbReference type="NCBI Taxonomy" id="3029272"/>
    <lineage>
        <taxon>Bacteria</taxon>
        <taxon>Bacillati</taxon>
        <taxon>Bacillota</taxon>
        <taxon>Clostridia</taxon>
        <taxon>Eubacteriales</taxon>
        <taxon>Oscillospiraceae</taxon>
        <taxon>Amygdalobacter</taxon>
    </lineage>
</organism>
<dbReference type="NCBIfam" id="TIGR01280">
    <property type="entry name" value="xseB"/>
    <property type="match status" value="1"/>
</dbReference>
<gene>
    <name evidence="6 7" type="primary">xseB</name>
    <name evidence="7" type="ORF">PYS61_06540</name>
</gene>
<keyword evidence="8" id="KW-1185">Reference proteome</keyword>
<dbReference type="GO" id="GO:0008855">
    <property type="term" value="F:exodeoxyribonuclease VII activity"/>
    <property type="evidence" value="ECO:0007669"/>
    <property type="project" value="UniProtKB-EC"/>
</dbReference>
<reference evidence="7 8" key="1">
    <citation type="submission" date="2023-02" db="EMBL/GenBank/DDBJ databases">
        <title>Novel Oscillospiraceae bacterial genomes.</title>
        <authorList>
            <person name="Srinivasan S."/>
            <person name="Austin M.N."/>
            <person name="Fiedler T.L."/>
            <person name="Strenk S.M."/>
            <person name="Agnew K.J."/>
            <person name="Nagana Gowda G.A."/>
            <person name="Raftery D."/>
            <person name="Beamer M.A."/>
            <person name="Achilles S.L."/>
            <person name="Wiesenfeld H.C."/>
            <person name="Fredricks D.N."/>
            <person name="Hillier S.L."/>
        </authorList>
    </citation>
    <scope>NUCLEOTIDE SEQUENCE [LARGE SCALE GENOMIC DNA]</scope>
    <source>
        <strain evidence="7 8">CHIC02 1186E3-8</strain>
    </source>
</reference>
<dbReference type="EC" id="3.1.11.6" evidence="6"/>
<dbReference type="RefSeq" id="WP_315568085.1">
    <property type="nucleotide sequence ID" value="NZ_CP118866.1"/>
</dbReference>
<keyword evidence="5 6" id="KW-0269">Exonuclease</keyword>
<name>A0ABY8C8B7_9FIRM</name>
<keyword evidence="4 6" id="KW-0378">Hydrolase</keyword>
<dbReference type="PANTHER" id="PTHR34137:SF1">
    <property type="entry name" value="EXODEOXYRIBONUCLEASE 7 SMALL SUBUNIT"/>
    <property type="match status" value="1"/>
</dbReference>
<dbReference type="PANTHER" id="PTHR34137">
    <property type="entry name" value="EXODEOXYRIBONUCLEASE 7 SMALL SUBUNIT"/>
    <property type="match status" value="1"/>
</dbReference>